<evidence type="ECO:0000256" key="1">
    <source>
        <dbReference type="ARBA" id="ARBA00023235"/>
    </source>
</evidence>
<evidence type="ECO:0000256" key="3">
    <source>
        <dbReference type="ARBA" id="ARBA00038858"/>
    </source>
</evidence>
<name>A0ABX7Q1E2_9BACT</name>
<dbReference type="GO" id="GO:0008761">
    <property type="term" value="F:UDP-N-acetylglucosamine 2-epimerase activity"/>
    <property type="evidence" value="ECO:0007669"/>
    <property type="project" value="UniProtKB-EC"/>
</dbReference>
<dbReference type="NCBIfam" id="TIGR00236">
    <property type="entry name" value="wecB"/>
    <property type="match status" value="1"/>
</dbReference>
<keyword evidence="1 4" id="KW-0413">Isomerase</keyword>
<dbReference type="PANTHER" id="PTHR43174">
    <property type="entry name" value="UDP-N-ACETYLGLUCOSAMINE 2-EPIMERASE"/>
    <property type="match status" value="1"/>
</dbReference>
<gene>
    <name evidence="6" type="primary">wecB</name>
    <name evidence="6" type="ORF">JZM60_12860</name>
</gene>
<sequence length="377" mass="41825">MSKARKKIAVILGTRPEAIKLAPVIDTFVRDDRFQVIVISTAQHRQMLDQVLQLFRIIPQYDLNIMTDNQSISDVTTACLNGVGAILAAERPDMAIVQGDTTTVFASALASFYQRIPVGHVEAGLRTADKFSPFPEEVNRRLASVLTDIHFAPTEWARDNLLKEGVPAERIVVTGNTVVDALFEVASRDVDCFAAVPGLVEFLDRVGRFVLVTAHRRESFGEPFRGMCRAMKEIVAGNQGLGIIYPVHPNPNVRNIVREILQDDPHVLLLDPLDYITFVHLMKRACLILTDSGGVQEEAPSLGKPVLIMREKTERQEGVTAGVTRLVGTTREGIVSAVNLLLRSDYEYRRMATGRNPFGDGMAAERIVERVAQYFSE</sequence>
<dbReference type="EC" id="5.1.3.14" evidence="3"/>
<dbReference type="PANTHER" id="PTHR43174:SF2">
    <property type="entry name" value="UDP-N-ACETYLGLUCOSAMINE 2-EPIMERASE"/>
    <property type="match status" value="1"/>
</dbReference>
<dbReference type="Proteomes" id="UP000663651">
    <property type="component" value="Chromosome"/>
</dbReference>
<dbReference type="Pfam" id="PF02350">
    <property type="entry name" value="Epimerase_2"/>
    <property type="match status" value="1"/>
</dbReference>
<dbReference type="InterPro" id="IPR003331">
    <property type="entry name" value="UDP_GlcNAc_Epimerase_2_dom"/>
</dbReference>
<protein>
    <recommendedName>
        <fullName evidence="3">UDP-N-acetylglucosamine 2-epimerase (non-hydrolyzing)</fullName>
        <ecNumber evidence="3">5.1.3.14</ecNumber>
    </recommendedName>
</protein>
<proteinExistence type="inferred from homology"/>
<evidence type="ECO:0000313" key="7">
    <source>
        <dbReference type="Proteomes" id="UP000663651"/>
    </source>
</evidence>
<dbReference type="RefSeq" id="WP_207162838.1">
    <property type="nucleotide sequence ID" value="NZ_CP071382.1"/>
</dbReference>
<evidence type="ECO:0000256" key="4">
    <source>
        <dbReference type="RuleBase" id="RU003513"/>
    </source>
</evidence>
<accession>A0ABX7Q1E2</accession>
<organism evidence="6 7">
    <name type="scientific">Geobacter benzoatilyticus</name>
    <dbReference type="NCBI Taxonomy" id="2815309"/>
    <lineage>
        <taxon>Bacteria</taxon>
        <taxon>Pseudomonadati</taxon>
        <taxon>Thermodesulfobacteriota</taxon>
        <taxon>Desulfuromonadia</taxon>
        <taxon>Geobacterales</taxon>
        <taxon>Geobacteraceae</taxon>
        <taxon>Geobacter</taxon>
    </lineage>
</organism>
<evidence type="ECO:0000313" key="6">
    <source>
        <dbReference type="EMBL" id="QSV45032.1"/>
    </source>
</evidence>
<feature type="domain" description="UDP-N-acetylglucosamine 2-epimerase" evidence="5">
    <location>
        <begin position="30"/>
        <end position="370"/>
    </location>
</feature>
<dbReference type="EMBL" id="CP071382">
    <property type="protein sequence ID" value="QSV45032.1"/>
    <property type="molecule type" value="Genomic_DNA"/>
</dbReference>
<comment type="similarity">
    <text evidence="2 4">Belongs to the UDP-N-acetylglucosamine 2-epimerase family.</text>
</comment>
<dbReference type="InterPro" id="IPR029767">
    <property type="entry name" value="WecB-like"/>
</dbReference>
<evidence type="ECO:0000256" key="2">
    <source>
        <dbReference type="ARBA" id="ARBA00038209"/>
    </source>
</evidence>
<dbReference type="Gene3D" id="3.40.50.2000">
    <property type="entry name" value="Glycogen Phosphorylase B"/>
    <property type="match status" value="2"/>
</dbReference>
<keyword evidence="7" id="KW-1185">Reference proteome</keyword>
<dbReference type="SUPFAM" id="SSF53756">
    <property type="entry name" value="UDP-Glycosyltransferase/glycogen phosphorylase"/>
    <property type="match status" value="1"/>
</dbReference>
<reference evidence="6 7" key="1">
    <citation type="submission" date="2021-03" db="EMBL/GenBank/DDBJ databases">
        <title>Geobacter metallireducens gen. nov. sp. nov., a microorganism capable of coupling the complete oxidation of organic compounds to the reduction of iron and other metals.</title>
        <authorList>
            <person name="Li Y."/>
        </authorList>
    </citation>
    <scope>NUCLEOTIDE SEQUENCE [LARGE SCALE GENOMIC DNA]</scope>
    <source>
        <strain evidence="6 7">Jerry-YX</strain>
    </source>
</reference>
<dbReference type="CDD" id="cd03786">
    <property type="entry name" value="GTB_UDP-GlcNAc_2-Epimerase"/>
    <property type="match status" value="1"/>
</dbReference>
<evidence type="ECO:0000259" key="5">
    <source>
        <dbReference type="Pfam" id="PF02350"/>
    </source>
</evidence>